<evidence type="ECO:0000313" key="2">
    <source>
        <dbReference type="Proteomes" id="UP000515915"/>
    </source>
</evidence>
<keyword evidence="2" id="KW-1185">Reference proteome</keyword>
<accession>A0A7G8AKC3</accession>
<proteinExistence type="predicted"/>
<dbReference type="Proteomes" id="UP000515915">
    <property type="component" value="Segment"/>
</dbReference>
<dbReference type="EMBL" id="MT700412">
    <property type="protein sequence ID" value="QNI20368.1"/>
    <property type="molecule type" value="Genomic_DNA"/>
</dbReference>
<evidence type="ECO:0000313" key="1">
    <source>
        <dbReference type="EMBL" id="QNI20368.1"/>
    </source>
</evidence>
<name>A0A7G8AKC3_9CAUD</name>
<reference evidence="1 2" key="1">
    <citation type="submission" date="2020-06" db="EMBL/GenBank/DDBJ databases">
        <authorList>
            <person name="Connerton I.F."/>
        </authorList>
    </citation>
    <scope>NUCLEOTIDE SEQUENCE [LARGE SCALE GENOMIC DNA]</scope>
</reference>
<sequence length="155" mass="17787">MAQNESIRVDLHGLDRRLLRAARQLEDYKTPLRRSETFMEKSIGKRFRAAAWRPLSETTLRWHPHRVGGKPLNDTGALKMSIESGAANKLSKKKLTIRSGLKKANLLHHGGRTSLGTYVPSRKFLYFDEFDARMIKRIFVDYIEEVADGVDPHQV</sequence>
<protein>
    <submittedName>
        <fullName evidence="1">Virion morphogenesis protein</fullName>
    </submittedName>
</protein>
<organism evidence="1 2">
    <name type="scientific">Bacillus phage 1_ICo-2020</name>
    <dbReference type="NCBI Taxonomy" id="2759272"/>
    <lineage>
        <taxon>Viruses</taxon>
        <taxon>Duplodnaviria</taxon>
        <taxon>Heunggongvirae</taxon>
        <taxon>Uroviricota</taxon>
        <taxon>Caudoviricetes</taxon>
        <taxon>Ehrlichviridae</taxon>
        <taxon>Suttonboningtonvirus</taxon>
        <taxon>Suttonboningtonvirus sv1ICo2020</taxon>
    </lineage>
</organism>